<reference evidence="1" key="1">
    <citation type="submission" date="2023-09" db="EMBL/GenBank/DDBJ databases">
        <title>First report of Pseudomonas coleopterorum DJ13 causing leaf spot on Rhododendron pulchrum Sweet in China.</title>
        <authorList>
            <person name="Zhang Y."/>
        </authorList>
    </citation>
    <scope>NUCLEOTIDE SEQUENCE</scope>
    <source>
        <strain evidence="1">DJ13</strain>
    </source>
</reference>
<evidence type="ECO:0000313" key="2">
    <source>
        <dbReference type="Proteomes" id="UP001258207"/>
    </source>
</evidence>
<dbReference type="RefSeq" id="WP_244156870.1">
    <property type="nucleotide sequence ID" value="NZ_CP134081.1"/>
</dbReference>
<accession>A0AAJ6M1F9</accession>
<protein>
    <submittedName>
        <fullName evidence="1">Uncharacterized protein</fullName>
    </submittedName>
</protein>
<organism evidence="1 2">
    <name type="scientific">Pseudomonas coleopterorum</name>
    <dbReference type="NCBI Taxonomy" id="1605838"/>
    <lineage>
        <taxon>Bacteria</taxon>
        <taxon>Pseudomonadati</taxon>
        <taxon>Pseudomonadota</taxon>
        <taxon>Gammaproteobacteria</taxon>
        <taxon>Pseudomonadales</taxon>
        <taxon>Pseudomonadaceae</taxon>
        <taxon>Pseudomonas</taxon>
    </lineage>
</organism>
<dbReference type="Proteomes" id="UP001258207">
    <property type="component" value="Chromosome"/>
</dbReference>
<sequence length="144" mass="15763">MSPETGASQKISAALAHRVGSLVDNFQIADAIISMFEDIDATLTPIIGPKGVAALYRRSLFLCMSTHPDYAERYKGLAAAMNLTQLRSLLSEQEKTDAVMFSEQLLKTFYELLATLIGRSLAARLLLDVWGNFLSGPDPQDTPQ</sequence>
<dbReference type="EMBL" id="CP134081">
    <property type="protein sequence ID" value="WNC11194.1"/>
    <property type="molecule type" value="Genomic_DNA"/>
</dbReference>
<name>A0AAJ6M1F9_9PSED</name>
<dbReference type="AlphaFoldDB" id="A0AAJ6M1F9"/>
<gene>
    <name evidence="1" type="ORF">RI108_07225</name>
</gene>
<evidence type="ECO:0000313" key="1">
    <source>
        <dbReference type="EMBL" id="WNC11194.1"/>
    </source>
</evidence>
<proteinExistence type="predicted"/>